<keyword evidence="6" id="KW-1185">Reference proteome</keyword>
<dbReference type="InterPro" id="IPR003542">
    <property type="entry name" value="Enbac_synth_compD-like"/>
</dbReference>
<protein>
    <submittedName>
        <fullName evidence="5">4'-phosphopantetheinyl transferase EntD (Siderophore biosynthesis)</fullName>
    </submittedName>
</protein>
<proteinExistence type="predicted"/>
<dbReference type="InterPro" id="IPR041354">
    <property type="entry name" value="4PPT_N"/>
</dbReference>
<reference evidence="5 6" key="1">
    <citation type="submission" date="2017-02" db="EMBL/GenBank/DDBJ databases">
        <authorList>
            <person name="Varghese N."/>
            <person name="Submissions S."/>
        </authorList>
    </citation>
    <scope>NUCLEOTIDE SEQUENCE [LARGE SCALE GENOMIC DNA]</scope>
    <source>
        <strain evidence="5 6">VKM Ac-1787</strain>
    </source>
</reference>
<keyword evidence="1 5" id="KW-0808">Transferase</keyword>
<name>A0ABY1LK31_9MICO</name>
<dbReference type="InterPro" id="IPR037143">
    <property type="entry name" value="4-PPantetheinyl_Trfase_dom_sf"/>
</dbReference>
<evidence type="ECO:0000256" key="2">
    <source>
        <dbReference type="SAM" id="MobiDB-lite"/>
    </source>
</evidence>
<dbReference type="PANTHER" id="PTHR38096">
    <property type="entry name" value="ENTEROBACTIN SYNTHASE COMPONENT D"/>
    <property type="match status" value="1"/>
</dbReference>
<dbReference type="SUPFAM" id="SSF56214">
    <property type="entry name" value="4'-phosphopantetheinyl transferase"/>
    <property type="match status" value="1"/>
</dbReference>
<dbReference type="GO" id="GO:0016740">
    <property type="term" value="F:transferase activity"/>
    <property type="evidence" value="ECO:0007669"/>
    <property type="project" value="UniProtKB-KW"/>
</dbReference>
<dbReference type="PANTHER" id="PTHR38096:SF1">
    <property type="entry name" value="ENTEROBACTIN SYNTHASE COMPONENT D"/>
    <property type="match status" value="1"/>
</dbReference>
<feature type="domain" description="4'-phosphopantetheinyl transferase N-terminal" evidence="4">
    <location>
        <begin position="27"/>
        <end position="81"/>
    </location>
</feature>
<comment type="caution">
    <text evidence="5">The sequence shown here is derived from an EMBL/GenBank/DDBJ whole genome shotgun (WGS) entry which is preliminary data.</text>
</comment>
<evidence type="ECO:0000313" key="5">
    <source>
        <dbReference type="EMBL" id="SKC38599.1"/>
    </source>
</evidence>
<dbReference type="Gene3D" id="3.90.470.20">
    <property type="entry name" value="4'-phosphopantetheinyl transferase domain"/>
    <property type="match status" value="1"/>
</dbReference>
<dbReference type="Pfam" id="PF17837">
    <property type="entry name" value="4PPT_N"/>
    <property type="match status" value="1"/>
</dbReference>
<evidence type="ECO:0000313" key="6">
    <source>
        <dbReference type="Proteomes" id="UP000190827"/>
    </source>
</evidence>
<dbReference type="Pfam" id="PF01648">
    <property type="entry name" value="ACPS"/>
    <property type="match status" value="1"/>
</dbReference>
<feature type="region of interest" description="Disordered" evidence="2">
    <location>
        <begin position="1"/>
        <end position="32"/>
    </location>
</feature>
<dbReference type="Proteomes" id="UP000190827">
    <property type="component" value="Unassembled WGS sequence"/>
</dbReference>
<feature type="compositionally biased region" description="Low complexity" evidence="2">
    <location>
        <begin position="1"/>
        <end position="16"/>
    </location>
</feature>
<gene>
    <name evidence="5" type="ORF">SAMN06295973_0414</name>
</gene>
<sequence>MPSGVVVSASVGTAPGPFGDRPTQALRSTESRSARDCAGAALAMLGQRSADIPTGEGGQPVWPTGFVGSLSHCPGFTIAAVGRVGVASAIGIDVEVHRPVRPAVAATIVCGSETSMLTRLASSHPAVAWSAVLWSVKESVFKAWYPLTGRWVDYTACEVVIHPDRGSFDARVLAPAGPTECSTMPRAFAGRWSVVGTHLCSVVIVPASQRQDG</sequence>
<evidence type="ECO:0000259" key="3">
    <source>
        <dbReference type="Pfam" id="PF01648"/>
    </source>
</evidence>
<evidence type="ECO:0000259" key="4">
    <source>
        <dbReference type="Pfam" id="PF17837"/>
    </source>
</evidence>
<organism evidence="5 6">
    <name type="scientific">Plantibacter cousiniae</name>
    <name type="common">nom. nud.</name>
    <dbReference type="NCBI Taxonomy" id="199709"/>
    <lineage>
        <taxon>Bacteria</taxon>
        <taxon>Bacillati</taxon>
        <taxon>Actinomycetota</taxon>
        <taxon>Actinomycetes</taxon>
        <taxon>Micrococcales</taxon>
        <taxon>Microbacteriaceae</taxon>
        <taxon>Plantibacter</taxon>
    </lineage>
</organism>
<feature type="domain" description="4'-phosphopantetheinyl transferase" evidence="3">
    <location>
        <begin position="89"/>
        <end position="166"/>
    </location>
</feature>
<evidence type="ECO:0000256" key="1">
    <source>
        <dbReference type="ARBA" id="ARBA00022679"/>
    </source>
</evidence>
<dbReference type="InterPro" id="IPR008278">
    <property type="entry name" value="4-PPantetheinyl_Trfase_dom"/>
</dbReference>
<dbReference type="PRINTS" id="PR01399">
    <property type="entry name" value="ENTSNTHTASED"/>
</dbReference>
<accession>A0ABY1LK31</accession>
<dbReference type="EMBL" id="FUZO01000001">
    <property type="protein sequence ID" value="SKC38599.1"/>
    <property type="molecule type" value="Genomic_DNA"/>
</dbReference>